<dbReference type="EMBL" id="JAVDUP010000011">
    <property type="protein sequence ID" value="MDR6903894.1"/>
    <property type="molecule type" value="Genomic_DNA"/>
</dbReference>
<dbReference type="Proteomes" id="UP001250791">
    <property type="component" value="Unassembled WGS sequence"/>
</dbReference>
<evidence type="ECO:0000256" key="2">
    <source>
        <dbReference type="ARBA" id="ARBA00023125"/>
    </source>
</evidence>
<evidence type="ECO:0000259" key="4">
    <source>
        <dbReference type="PROSITE" id="PS01124"/>
    </source>
</evidence>
<keyword evidence="3" id="KW-0804">Transcription</keyword>
<dbReference type="InterPro" id="IPR009057">
    <property type="entry name" value="Homeodomain-like_sf"/>
</dbReference>
<dbReference type="Gene3D" id="1.10.10.60">
    <property type="entry name" value="Homeodomain-like"/>
    <property type="match status" value="2"/>
</dbReference>
<dbReference type="Pfam" id="PF14525">
    <property type="entry name" value="AraC_binding_2"/>
    <property type="match status" value="1"/>
</dbReference>
<evidence type="ECO:0000256" key="1">
    <source>
        <dbReference type="ARBA" id="ARBA00023015"/>
    </source>
</evidence>
<dbReference type="PANTHER" id="PTHR46796">
    <property type="entry name" value="HTH-TYPE TRANSCRIPTIONAL ACTIVATOR RHAS-RELATED"/>
    <property type="match status" value="1"/>
</dbReference>
<dbReference type="SUPFAM" id="SSF51182">
    <property type="entry name" value="RmlC-like cupins"/>
    <property type="match status" value="1"/>
</dbReference>
<dbReference type="InterPro" id="IPR018062">
    <property type="entry name" value="HTH_AraC-typ_CS"/>
</dbReference>
<accession>A0ABU1SY60</accession>
<dbReference type="InterPro" id="IPR014710">
    <property type="entry name" value="RmlC-like_jellyroll"/>
</dbReference>
<dbReference type="PROSITE" id="PS00041">
    <property type="entry name" value="HTH_ARAC_FAMILY_1"/>
    <property type="match status" value="2"/>
</dbReference>
<dbReference type="InterPro" id="IPR011051">
    <property type="entry name" value="RmlC_Cupin_sf"/>
</dbReference>
<evidence type="ECO:0000313" key="5">
    <source>
        <dbReference type="EMBL" id="MDR6903894.1"/>
    </source>
</evidence>
<dbReference type="PRINTS" id="PR00032">
    <property type="entry name" value="HTHARAC"/>
</dbReference>
<evidence type="ECO:0000313" key="6">
    <source>
        <dbReference type="Proteomes" id="UP001250791"/>
    </source>
</evidence>
<dbReference type="InterPro" id="IPR018060">
    <property type="entry name" value="HTH_AraC"/>
</dbReference>
<dbReference type="InterPro" id="IPR020449">
    <property type="entry name" value="Tscrpt_reg_AraC-type_HTH"/>
</dbReference>
<organism evidence="5 6">
    <name type="scientific">Rhizobium miluonense</name>
    <dbReference type="NCBI Taxonomy" id="411945"/>
    <lineage>
        <taxon>Bacteria</taxon>
        <taxon>Pseudomonadati</taxon>
        <taxon>Pseudomonadota</taxon>
        <taxon>Alphaproteobacteria</taxon>
        <taxon>Hyphomicrobiales</taxon>
        <taxon>Rhizobiaceae</taxon>
        <taxon>Rhizobium/Agrobacterium group</taxon>
        <taxon>Rhizobium</taxon>
    </lineage>
</organism>
<dbReference type="InterPro" id="IPR050204">
    <property type="entry name" value="AraC_XylS_family_regulators"/>
</dbReference>
<keyword evidence="1" id="KW-0805">Transcription regulation</keyword>
<dbReference type="Pfam" id="PF12833">
    <property type="entry name" value="HTH_18"/>
    <property type="match status" value="1"/>
</dbReference>
<dbReference type="PROSITE" id="PS01124">
    <property type="entry name" value="HTH_ARAC_FAMILY_2"/>
    <property type="match status" value="1"/>
</dbReference>
<name>A0ABU1SY60_9HYPH</name>
<sequence length="249" mass="27289">MDINLETRQYHSRGYHYHDHIQVLFPLRGAMKISIDAGSGVIAGGSVAVISTGCYHDFVPSADCSLLVVDLKLHESDAEQAPVLLTRGCPLVSRMEPWLWRIFRQIGIEVNADGHRAQDAAMLALTGLHLIRPASAPKTKSKASNRIERLAADLGTGGGKTNISAMAREAGISQSHFHALFRATFGSSPRQYDIERRLDVAMECLIATNNTIAEIAYAAGYENVSAFNRIFKRRLGISPGEFRLTGRVD</sequence>
<evidence type="ECO:0000256" key="3">
    <source>
        <dbReference type="ARBA" id="ARBA00023163"/>
    </source>
</evidence>
<dbReference type="SMART" id="SM00342">
    <property type="entry name" value="HTH_ARAC"/>
    <property type="match status" value="1"/>
</dbReference>
<dbReference type="Gene3D" id="2.60.120.10">
    <property type="entry name" value="Jelly Rolls"/>
    <property type="match status" value="1"/>
</dbReference>
<dbReference type="SUPFAM" id="SSF46689">
    <property type="entry name" value="Homeodomain-like"/>
    <property type="match status" value="2"/>
</dbReference>
<protein>
    <submittedName>
        <fullName evidence="5">AraC-like DNA-binding protein</fullName>
    </submittedName>
</protein>
<reference evidence="5 6" key="1">
    <citation type="submission" date="2023-07" db="EMBL/GenBank/DDBJ databases">
        <title>Sorghum-associated microbial communities from plants grown in Nebraska, USA.</title>
        <authorList>
            <person name="Schachtman D."/>
        </authorList>
    </citation>
    <scope>NUCLEOTIDE SEQUENCE [LARGE SCALE GENOMIC DNA]</scope>
    <source>
        <strain evidence="5 6">3199</strain>
    </source>
</reference>
<keyword evidence="6" id="KW-1185">Reference proteome</keyword>
<dbReference type="PANTHER" id="PTHR46796:SF6">
    <property type="entry name" value="ARAC SUBFAMILY"/>
    <property type="match status" value="1"/>
</dbReference>
<keyword evidence="2" id="KW-0238">DNA-binding</keyword>
<dbReference type="RefSeq" id="WP_112413119.1">
    <property type="nucleotide sequence ID" value="NZ_JAVDUP010000011.1"/>
</dbReference>
<dbReference type="InterPro" id="IPR035418">
    <property type="entry name" value="AraC-bd_2"/>
</dbReference>
<proteinExistence type="predicted"/>
<gene>
    <name evidence="5" type="ORF">J2W52_005527</name>
</gene>
<feature type="domain" description="HTH araC/xylS-type" evidence="4">
    <location>
        <begin position="144"/>
        <end position="245"/>
    </location>
</feature>
<comment type="caution">
    <text evidence="5">The sequence shown here is derived from an EMBL/GenBank/DDBJ whole genome shotgun (WGS) entry which is preliminary data.</text>
</comment>